<dbReference type="InterPro" id="IPR023214">
    <property type="entry name" value="HAD_sf"/>
</dbReference>
<sequence>MKLIALDMDGTLLNSKGSISPENSQAINYLQSRGVKVVIATGRHYKDALGPLREAEIICPVISLNGADIRSEEGDTVYQLPIHSDIADQIVKYALDSNSYLEVYTEEGVFVNQQALSCLEAEMNEMRCADPDSKADTVMDIAHKQFLQATSKQSLDIESLLYKSDIYKLLFFSFNEGKLSDTLSFLKAIPEIYISSSAHHNIEINHQQATKGFGLSRMAEAYNISIQDCVVLGDSLNDLSMFEVAGISVAMGNAEESLKLNADRTTLTNDEHGVAHAIYQIWPKEVKQCRL</sequence>
<dbReference type="EC" id="3.1.3.-" evidence="1"/>
<evidence type="ECO:0000313" key="1">
    <source>
        <dbReference type="EMBL" id="MFC4769119.1"/>
    </source>
</evidence>
<dbReference type="Gene3D" id="3.40.50.1000">
    <property type="entry name" value="HAD superfamily/HAD-like"/>
    <property type="match status" value="1"/>
</dbReference>
<dbReference type="InterPro" id="IPR000150">
    <property type="entry name" value="Cof"/>
</dbReference>
<name>A0ABV9Q5M8_9BACL</name>
<dbReference type="NCBIfam" id="TIGR01484">
    <property type="entry name" value="HAD-SF-IIB"/>
    <property type="match status" value="1"/>
</dbReference>
<evidence type="ECO:0000313" key="2">
    <source>
        <dbReference type="Proteomes" id="UP001596002"/>
    </source>
</evidence>
<dbReference type="SFLD" id="SFLDG01144">
    <property type="entry name" value="C2.B.4:_PGP_Like"/>
    <property type="match status" value="1"/>
</dbReference>
<organism evidence="1 2">
    <name type="scientific">Effusibacillus consociatus</name>
    <dbReference type="NCBI Taxonomy" id="1117041"/>
    <lineage>
        <taxon>Bacteria</taxon>
        <taxon>Bacillati</taxon>
        <taxon>Bacillota</taxon>
        <taxon>Bacilli</taxon>
        <taxon>Bacillales</taxon>
        <taxon>Alicyclobacillaceae</taxon>
        <taxon>Effusibacillus</taxon>
    </lineage>
</organism>
<dbReference type="EMBL" id="JBHSHC010000119">
    <property type="protein sequence ID" value="MFC4769119.1"/>
    <property type="molecule type" value="Genomic_DNA"/>
</dbReference>
<dbReference type="CDD" id="cd07516">
    <property type="entry name" value="HAD_Pase"/>
    <property type="match status" value="1"/>
</dbReference>
<dbReference type="SFLD" id="SFLDG01140">
    <property type="entry name" value="C2.B:_Phosphomannomutase_and_P"/>
    <property type="match status" value="1"/>
</dbReference>
<proteinExistence type="predicted"/>
<dbReference type="InterPro" id="IPR036412">
    <property type="entry name" value="HAD-like_sf"/>
</dbReference>
<dbReference type="RefSeq" id="WP_380027279.1">
    <property type="nucleotide sequence ID" value="NZ_JBHSHC010000119.1"/>
</dbReference>
<protein>
    <submittedName>
        <fullName evidence="1">Cof-type HAD-IIB family hydrolase</fullName>
        <ecNumber evidence="1">3.1.3.-</ecNumber>
    </submittedName>
</protein>
<dbReference type="Proteomes" id="UP001596002">
    <property type="component" value="Unassembled WGS sequence"/>
</dbReference>
<dbReference type="SUPFAM" id="SSF56784">
    <property type="entry name" value="HAD-like"/>
    <property type="match status" value="1"/>
</dbReference>
<comment type="caution">
    <text evidence="1">The sequence shown here is derived from an EMBL/GenBank/DDBJ whole genome shotgun (WGS) entry which is preliminary data.</text>
</comment>
<dbReference type="InterPro" id="IPR006379">
    <property type="entry name" value="HAD-SF_hydro_IIB"/>
</dbReference>
<keyword evidence="1" id="KW-0378">Hydrolase</keyword>
<dbReference type="NCBIfam" id="TIGR00099">
    <property type="entry name" value="Cof-subfamily"/>
    <property type="match status" value="1"/>
</dbReference>
<dbReference type="GO" id="GO:0016787">
    <property type="term" value="F:hydrolase activity"/>
    <property type="evidence" value="ECO:0007669"/>
    <property type="project" value="UniProtKB-KW"/>
</dbReference>
<dbReference type="Pfam" id="PF08282">
    <property type="entry name" value="Hydrolase_3"/>
    <property type="match status" value="1"/>
</dbReference>
<dbReference type="Gene3D" id="3.30.1240.10">
    <property type="match status" value="1"/>
</dbReference>
<gene>
    <name evidence="1" type="ORF">ACFO8Q_17450</name>
</gene>
<dbReference type="SFLD" id="SFLDS00003">
    <property type="entry name" value="Haloacid_Dehalogenase"/>
    <property type="match status" value="1"/>
</dbReference>
<dbReference type="PANTHER" id="PTHR10000">
    <property type="entry name" value="PHOSPHOSERINE PHOSPHATASE"/>
    <property type="match status" value="1"/>
</dbReference>
<accession>A0ABV9Q5M8</accession>
<dbReference type="PROSITE" id="PS01229">
    <property type="entry name" value="COF_2"/>
    <property type="match status" value="1"/>
</dbReference>
<keyword evidence="2" id="KW-1185">Reference proteome</keyword>
<dbReference type="PANTHER" id="PTHR10000:SF55">
    <property type="entry name" value="5-AMINO-6-(5-PHOSPHO-D-RIBITYLAMINO)URACIL PHOSPHATASE YCSE"/>
    <property type="match status" value="1"/>
</dbReference>
<dbReference type="PROSITE" id="PS01228">
    <property type="entry name" value="COF_1"/>
    <property type="match status" value="1"/>
</dbReference>
<reference evidence="2" key="1">
    <citation type="journal article" date="2019" name="Int. J. Syst. Evol. Microbiol.">
        <title>The Global Catalogue of Microorganisms (GCM) 10K type strain sequencing project: providing services to taxonomists for standard genome sequencing and annotation.</title>
        <authorList>
            <consortium name="The Broad Institute Genomics Platform"/>
            <consortium name="The Broad Institute Genome Sequencing Center for Infectious Disease"/>
            <person name="Wu L."/>
            <person name="Ma J."/>
        </authorList>
    </citation>
    <scope>NUCLEOTIDE SEQUENCE [LARGE SCALE GENOMIC DNA]</scope>
    <source>
        <strain evidence="2">WYCCWR 12678</strain>
    </source>
</reference>